<dbReference type="Gene3D" id="3.20.20.150">
    <property type="entry name" value="Divalent-metal-dependent TIM barrel enzymes"/>
    <property type="match status" value="1"/>
</dbReference>
<gene>
    <name evidence="1" type="ORF">NCTC5385_00171</name>
</gene>
<keyword evidence="1" id="KW-0378">Hydrolase</keyword>
<evidence type="ECO:0000313" key="2">
    <source>
        <dbReference type="Proteomes" id="UP000304914"/>
    </source>
</evidence>
<dbReference type="SUPFAM" id="SSF51658">
    <property type="entry name" value="Xylose isomerase-like"/>
    <property type="match status" value="1"/>
</dbReference>
<sequence>MFEKEDLIINSIVFGSQLEAGALQENLLEQVFAMGFKRFEVRREFLKSIPQELETLKEKAEKLDLALFYSVNENLLVDGKINPNLNDLIQEADILGAPFLKLNIGDATSLTLTTLQTLKAPLSSNLNIVVENNQDLKGGSLSNCSHFMSLVRQAGLPISFVFDTGNWAFLGESLSQASSRMSEFTTYLHCKNYQKALFGLENSVSLFEGEIDIAPLILQFPKAKYLALEYPTTNDQLVADAHKLSQLQKKDF</sequence>
<dbReference type="AlphaFoldDB" id="A0A4U9XJT7"/>
<dbReference type="RefSeq" id="WP_138067870.1">
    <property type="nucleotide sequence ID" value="NZ_LR594035.1"/>
</dbReference>
<dbReference type="GO" id="GO:0004519">
    <property type="term" value="F:endonuclease activity"/>
    <property type="evidence" value="ECO:0007669"/>
    <property type="project" value="UniProtKB-KW"/>
</dbReference>
<keyword evidence="1" id="KW-0255">Endonuclease</keyword>
<organism evidence="1 2">
    <name type="scientific">Streptococcus pseudoporcinus</name>
    <dbReference type="NCBI Taxonomy" id="361101"/>
    <lineage>
        <taxon>Bacteria</taxon>
        <taxon>Bacillati</taxon>
        <taxon>Bacillota</taxon>
        <taxon>Bacilli</taxon>
        <taxon>Lactobacillales</taxon>
        <taxon>Streptococcaceae</taxon>
        <taxon>Streptococcus</taxon>
    </lineage>
</organism>
<dbReference type="STRING" id="873448.STRPO_1268"/>
<reference evidence="1 2" key="1">
    <citation type="submission" date="2019-05" db="EMBL/GenBank/DDBJ databases">
        <authorList>
            <consortium name="Pathogen Informatics"/>
        </authorList>
    </citation>
    <scope>NUCLEOTIDE SEQUENCE [LARGE SCALE GENOMIC DNA]</scope>
    <source>
        <strain evidence="1 2">NCTC5385</strain>
    </source>
</reference>
<proteinExistence type="predicted"/>
<name>A0A4U9XJT7_9STRE</name>
<accession>A0A4U9XJT7</accession>
<dbReference type="InterPro" id="IPR036237">
    <property type="entry name" value="Xyl_isomerase-like_sf"/>
</dbReference>
<evidence type="ECO:0000313" key="1">
    <source>
        <dbReference type="EMBL" id="VTS13534.1"/>
    </source>
</evidence>
<dbReference type="EMBL" id="LR594035">
    <property type="protein sequence ID" value="VTS13534.1"/>
    <property type="molecule type" value="Genomic_DNA"/>
</dbReference>
<dbReference type="Proteomes" id="UP000304914">
    <property type="component" value="Chromosome"/>
</dbReference>
<protein>
    <submittedName>
        <fullName evidence="1">AP endonuclease, family 2</fullName>
    </submittedName>
</protein>
<keyword evidence="1" id="KW-0540">Nuclease</keyword>